<dbReference type="Proteomes" id="UP000474778">
    <property type="component" value="Unassembled WGS sequence"/>
</dbReference>
<protein>
    <submittedName>
        <fullName evidence="2">HNH endonuclease</fullName>
    </submittedName>
</protein>
<keyword evidence="2" id="KW-0255">Endonuclease</keyword>
<evidence type="ECO:0000313" key="3">
    <source>
        <dbReference type="Proteomes" id="UP000474778"/>
    </source>
</evidence>
<dbReference type="EMBL" id="WRPA01000003">
    <property type="protein sequence ID" value="MXR68016.1"/>
    <property type="molecule type" value="Genomic_DNA"/>
</dbReference>
<dbReference type="GO" id="GO:0003676">
    <property type="term" value="F:nucleic acid binding"/>
    <property type="evidence" value="ECO:0007669"/>
    <property type="project" value="InterPro"/>
</dbReference>
<dbReference type="Gene3D" id="1.10.30.50">
    <property type="match status" value="1"/>
</dbReference>
<evidence type="ECO:0000313" key="2">
    <source>
        <dbReference type="EMBL" id="MXR68016.1"/>
    </source>
</evidence>
<keyword evidence="2" id="KW-0540">Nuclease</keyword>
<dbReference type="GO" id="GO:0008270">
    <property type="term" value="F:zinc ion binding"/>
    <property type="evidence" value="ECO:0007669"/>
    <property type="project" value="InterPro"/>
</dbReference>
<name>A0A6L7HUM7_9GAMM</name>
<organism evidence="2 3">
    <name type="scientific">Shewanella insulae</name>
    <dbReference type="NCBI Taxonomy" id="2681496"/>
    <lineage>
        <taxon>Bacteria</taxon>
        <taxon>Pseudomonadati</taxon>
        <taxon>Pseudomonadota</taxon>
        <taxon>Gammaproteobacteria</taxon>
        <taxon>Alteromonadales</taxon>
        <taxon>Shewanellaceae</taxon>
        <taxon>Shewanella</taxon>
    </lineage>
</organism>
<dbReference type="GO" id="GO:0004519">
    <property type="term" value="F:endonuclease activity"/>
    <property type="evidence" value="ECO:0007669"/>
    <property type="project" value="UniProtKB-KW"/>
</dbReference>
<comment type="caution">
    <text evidence="2">The sequence shown here is derived from an EMBL/GenBank/DDBJ whole genome shotgun (WGS) entry which is preliminary data.</text>
</comment>
<keyword evidence="3" id="KW-1185">Reference proteome</keyword>
<dbReference type="AlphaFoldDB" id="A0A6L7HUM7"/>
<dbReference type="RefSeq" id="WP_160793996.1">
    <property type="nucleotide sequence ID" value="NZ_WRPA01000003.1"/>
</dbReference>
<accession>A0A6L7HUM7</accession>
<evidence type="ECO:0000259" key="1">
    <source>
        <dbReference type="Pfam" id="PF01844"/>
    </source>
</evidence>
<gene>
    <name evidence="2" type="ORF">GNT65_04925</name>
</gene>
<reference evidence="2 3" key="1">
    <citation type="submission" date="2019-12" db="EMBL/GenBank/DDBJ databases">
        <title>Shewanella insulae sp. nov., isolated from a tidal flat.</title>
        <authorList>
            <person name="Yoon J.-H."/>
        </authorList>
    </citation>
    <scope>NUCLEOTIDE SEQUENCE [LARGE SCALE GENOMIC DNA]</scope>
    <source>
        <strain evidence="2 3">JBTF-M18</strain>
    </source>
</reference>
<proteinExistence type="predicted"/>
<feature type="domain" description="HNH" evidence="1">
    <location>
        <begin position="59"/>
        <end position="109"/>
    </location>
</feature>
<keyword evidence="2" id="KW-0378">Hydrolase</keyword>
<dbReference type="Pfam" id="PF01844">
    <property type="entry name" value="HNH"/>
    <property type="match status" value="1"/>
</dbReference>
<dbReference type="InterPro" id="IPR002711">
    <property type="entry name" value="HNH"/>
</dbReference>
<sequence>MSEMLIKYNDKDQRKVDSYNELDNTEKCGEYWNNDKDVDLKNLKKSIKDHYINVQGFLCPYCKQKNVVEHNGVWDAEHIIPKDDFPQFMFSPLNLCVSCKDCNQAKSNKNVLKNRKRKTLPSNKEDYLIIHPHLDIYHQHIKILNSSLFFIPLDSKGKETIEVCGLLRFLYKFVDYGNVSIEVKKKIGLLHQELVSASTAIEENFILACIGDVVEHGKQLAQQEHIKKLCV</sequence>